<dbReference type="InterPro" id="IPR021858">
    <property type="entry name" value="Fun_TF"/>
</dbReference>
<name>A0A2T3YVM6_TRIA4</name>
<dbReference type="GO" id="GO:0005634">
    <property type="term" value="C:nucleus"/>
    <property type="evidence" value="ECO:0007669"/>
    <property type="project" value="UniProtKB-SubCell"/>
</dbReference>
<evidence type="ECO:0000256" key="1">
    <source>
        <dbReference type="ARBA" id="ARBA00004123"/>
    </source>
</evidence>
<evidence type="ECO:0000313" key="3">
    <source>
        <dbReference type="EMBL" id="PTB36628.1"/>
    </source>
</evidence>
<dbReference type="AlphaFoldDB" id="A0A2T3YVM6"/>
<evidence type="ECO:0000313" key="4">
    <source>
        <dbReference type="Proteomes" id="UP000240493"/>
    </source>
</evidence>
<accession>A0A2T3YVM6</accession>
<evidence type="ECO:0000256" key="2">
    <source>
        <dbReference type="ARBA" id="ARBA00023242"/>
    </source>
</evidence>
<dbReference type="GO" id="GO:0003700">
    <property type="term" value="F:DNA-binding transcription factor activity"/>
    <property type="evidence" value="ECO:0007669"/>
    <property type="project" value="TreeGrafter"/>
</dbReference>
<dbReference type="PANTHER" id="PTHR37534">
    <property type="entry name" value="TRANSCRIPTIONAL ACTIVATOR PROTEIN UGA3"/>
    <property type="match status" value="1"/>
</dbReference>
<reference evidence="3 4" key="1">
    <citation type="submission" date="2016-07" db="EMBL/GenBank/DDBJ databases">
        <title>Multiple horizontal gene transfer events from other fungi enriched the ability of initially mycotrophic Trichoderma (Ascomycota) to feed on dead plant biomass.</title>
        <authorList>
            <consortium name="DOE Joint Genome Institute"/>
            <person name="Aerts A."/>
            <person name="Atanasova L."/>
            <person name="Chenthamara K."/>
            <person name="Zhang J."/>
            <person name="Grujic M."/>
            <person name="Henrissat B."/>
            <person name="Kuo A."/>
            <person name="Salamov A."/>
            <person name="Lipzen A."/>
            <person name="Labutti K."/>
            <person name="Barry K."/>
            <person name="Miao Y."/>
            <person name="Rahimi M.J."/>
            <person name="Shen Q."/>
            <person name="Grigoriev I.V."/>
            <person name="Kubicek C.P."/>
            <person name="Druzhinina I.S."/>
        </authorList>
    </citation>
    <scope>NUCLEOTIDE SEQUENCE [LARGE SCALE GENOMIC DNA]</scope>
    <source>
        <strain evidence="3 4">CBS 433.97</strain>
    </source>
</reference>
<sequence>MPRALNNAGDEATPVCGQCRKSGRYCARLLKSFRFSAYSYQSGTGSLSKEAAEKRQFPSPENPRDALQSPDVAWYFHNYIAEPAKWYDLGDASRLFATWVPELALDEPLLFSAIVALSAEHVSQTTKSKPAKAVAEFYHGHCVHRLIQLDEKTELLRNGVALAAVCLLRSYEILNEDIDPNRHLQGAYSLASCEDSIAASPPGSLLAAGFWNYLREDITFSLFESCPLKMDVTMAAAPSLTGDQDQLHSMTLILGQVINKAFGYQISEPEWERLVSMVQTWLDKLPSNVKPFSRSQSVTPSAVGELPCFWFLQDFHASARQYALIALTILAAFAPLNQLSMLPSVCDDAELITADVSKGDLLETYAIEICGIAFTTNIPSVLVNSFGPIAYCGKFIRSEATRQEVIRRLSACKRSVGWPVERLISSLKDSWTAELESPSFSGEAGPGFGS</sequence>
<dbReference type="Proteomes" id="UP000240493">
    <property type="component" value="Unassembled WGS sequence"/>
</dbReference>
<keyword evidence="4" id="KW-1185">Reference proteome</keyword>
<comment type="subcellular location">
    <subcellularLocation>
        <location evidence="1">Nucleus</location>
    </subcellularLocation>
</comment>
<dbReference type="PANTHER" id="PTHR37534:SF2">
    <property type="entry name" value="N-ACETYLTRANSFERASE DOMAIN-CONTAINING PROTEIN"/>
    <property type="match status" value="1"/>
</dbReference>
<dbReference type="GO" id="GO:0000976">
    <property type="term" value="F:transcription cis-regulatory region binding"/>
    <property type="evidence" value="ECO:0007669"/>
    <property type="project" value="TreeGrafter"/>
</dbReference>
<dbReference type="OrthoDB" id="407832at2759"/>
<dbReference type="EMBL" id="KZ679270">
    <property type="protein sequence ID" value="PTB36628.1"/>
    <property type="molecule type" value="Genomic_DNA"/>
</dbReference>
<dbReference type="STRING" id="1042311.A0A2T3YVM6"/>
<dbReference type="GO" id="GO:0045944">
    <property type="term" value="P:positive regulation of transcription by RNA polymerase II"/>
    <property type="evidence" value="ECO:0007669"/>
    <property type="project" value="TreeGrafter"/>
</dbReference>
<organism evidence="3 4">
    <name type="scientific">Trichoderma asperellum (strain ATCC 204424 / CBS 433.97 / NBRC 101777)</name>
    <dbReference type="NCBI Taxonomy" id="1042311"/>
    <lineage>
        <taxon>Eukaryota</taxon>
        <taxon>Fungi</taxon>
        <taxon>Dikarya</taxon>
        <taxon>Ascomycota</taxon>
        <taxon>Pezizomycotina</taxon>
        <taxon>Sordariomycetes</taxon>
        <taxon>Hypocreomycetidae</taxon>
        <taxon>Hypocreales</taxon>
        <taxon>Hypocreaceae</taxon>
        <taxon>Trichoderma</taxon>
    </lineage>
</organism>
<keyword evidence="2" id="KW-0539">Nucleus</keyword>
<evidence type="ECO:0008006" key="5">
    <source>
        <dbReference type="Google" id="ProtNLM"/>
    </source>
</evidence>
<proteinExistence type="predicted"/>
<protein>
    <recommendedName>
        <fullName evidence="5">Transcription factor domain-containing protein</fullName>
    </recommendedName>
</protein>
<dbReference type="Pfam" id="PF11951">
    <property type="entry name" value="Fungal_trans_2"/>
    <property type="match status" value="1"/>
</dbReference>
<gene>
    <name evidence="3" type="ORF">M441DRAFT_177710</name>
</gene>